<dbReference type="Proteomes" id="UP000229757">
    <property type="component" value="Chromosome"/>
</dbReference>
<comment type="similarity">
    <text evidence="2 12">Belongs to the glycosyl hydrolase 1 family.</text>
</comment>
<dbReference type="PRINTS" id="PR00131">
    <property type="entry name" value="GLHYDRLASE1"/>
</dbReference>
<evidence type="ECO:0000256" key="8">
    <source>
        <dbReference type="ARBA" id="ARBA00023326"/>
    </source>
</evidence>
<feature type="binding site" evidence="10">
    <location>
        <position position="126"/>
    </location>
    <ligand>
        <name>substrate</name>
    </ligand>
</feature>
<evidence type="ECO:0000256" key="2">
    <source>
        <dbReference type="ARBA" id="ARBA00010838"/>
    </source>
</evidence>
<keyword evidence="14" id="KW-1185">Reference proteome</keyword>
<keyword evidence="6" id="KW-0119">Carbohydrate metabolism</keyword>
<dbReference type="Gene3D" id="3.20.20.80">
    <property type="entry name" value="Glycosidases"/>
    <property type="match status" value="1"/>
</dbReference>
<dbReference type="KEGG" id="rfo:REIFOR_03254"/>
<dbReference type="InterPro" id="IPR018120">
    <property type="entry name" value="Glyco_hydro_1_AS"/>
</dbReference>
<keyword evidence="7 12" id="KW-0326">Glycosidase</keyword>
<sequence length="444" mass="49542">MNFNIPATSKLRDKTFTFGVATASFQIEGSSAADGRCESIWDRFCATPGKVLHGDNGEPACDHYRRLEQDLDLIESLGVDAYRFSIAWPRIEPSPGVWNEAGFAFYERLVDGLIARGIKPFATLYHWDLPQYLEDQGGWINRETAYKFAVYADKVSARLGNRVASYATFNEPWCSAFLGYRFGIHAPGLKSDRLGFQAAHHLLLAHGLALPAMRANAPKAQHGIVLNMTPSYANSDSPEDQLAAEFADAENTHTYLQPLLQGRYPTLVFAQHPDWAPIQLAEDLAIMAAPIDFLGINYYTRGVIEKSDSGDYQTVPQADAKTDIGWSIYPAGLTDLLVDLNARYSNLPPVFITENGAADNTELVAGAVHDTMRTDYYNQHLNAVHQAIEAGVDIQGYFAWSLMDNFEWAYGYSQRFGIVHVDYQTQVRTIKTSGKSWQQFLADR</sequence>
<dbReference type="GO" id="GO:0030245">
    <property type="term" value="P:cellulose catabolic process"/>
    <property type="evidence" value="ECO:0007669"/>
    <property type="project" value="UniProtKB-KW"/>
</dbReference>
<keyword evidence="4 12" id="KW-0378">Hydrolase</keyword>
<reference evidence="13 14" key="1">
    <citation type="journal article" date="2017" name="Environ. Microbiol.">
        <title>Genomic and physiological analyses of 'Reinekea forsetii' reveal a versatile opportunistic lifestyle during spring algae blooms.</title>
        <authorList>
            <person name="Avci B."/>
            <person name="Hahnke R.L."/>
            <person name="Chafee M."/>
            <person name="Fischer T."/>
            <person name="Gruber-Vodicka H."/>
            <person name="Tegetmeyer H.E."/>
            <person name="Harder J."/>
            <person name="Fuchs B.M."/>
            <person name="Amann R.I."/>
            <person name="Teeling H."/>
        </authorList>
    </citation>
    <scope>NUCLEOTIDE SEQUENCE [LARGE SCALE GENOMIC DNA]</scope>
    <source>
        <strain evidence="13 14">Hel1_31_D35</strain>
    </source>
</reference>
<gene>
    <name evidence="13" type="ORF">REIFOR_03254</name>
</gene>
<evidence type="ECO:0000256" key="6">
    <source>
        <dbReference type="ARBA" id="ARBA00023277"/>
    </source>
</evidence>
<keyword evidence="5" id="KW-0136">Cellulose degradation</keyword>
<dbReference type="InterPro" id="IPR017736">
    <property type="entry name" value="Glyco_hydro_1_beta-glucosidase"/>
</dbReference>
<dbReference type="OrthoDB" id="9765195at2"/>
<comment type="catalytic activity">
    <reaction evidence="1 12">
        <text>Hydrolysis of terminal, non-reducing beta-D-glucosyl residues with release of beta-D-glucose.</text>
        <dbReference type="EC" id="3.2.1.21"/>
    </reaction>
</comment>
<dbReference type="InterPro" id="IPR017853">
    <property type="entry name" value="GH"/>
</dbReference>
<dbReference type="PANTHER" id="PTHR10353:SF36">
    <property type="entry name" value="LP05116P"/>
    <property type="match status" value="1"/>
</dbReference>
<name>A0A2K8KUE3_9GAMM</name>
<feature type="binding site" evidence="10">
    <location>
        <position position="26"/>
    </location>
    <ligand>
        <name>substrate</name>
    </ligand>
</feature>
<feature type="binding site" evidence="10">
    <location>
        <position position="400"/>
    </location>
    <ligand>
        <name>substrate</name>
    </ligand>
</feature>
<dbReference type="PANTHER" id="PTHR10353">
    <property type="entry name" value="GLYCOSYL HYDROLASE"/>
    <property type="match status" value="1"/>
</dbReference>
<dbReference type="Pfam" id="PF00232">
    <property type="entry name" value="Glyco_hydro_1"/>
    <property type="match status" value="1"/>
</dbReference>
<feature type="active site" description="Nucleophile" evidence="9 11">
    <location>
        <position position="354"/>
    </location>
</feature>
<evidence type="ECO:0000256" key="4">
    <source>
        <dbReference type="ARBA" id="ARBA00022801"/>
    </source>
</evidence>
<organism evidence="13 14">
    <name type="scientific">Reinekea forsetii</name>
    <dbReference type="NCBI Taxonomy" id="1336806"/>
    <lineage>
        <taxon>Bacteria</taxon>
        <taxon>Pseudomonadati</taxon>
        <taxon>Pseudomonadota</taxon>
        <taxon>Gammaproteobacteria</taxon>
        <taxon>Oceanospirillales</taxon>
        <taxon>Saccharospirillaceae</taxon>
        <taxon>Reinekea</taxon>
    </lineage>
</organism>
<feature type="binding site" evidence="10">
    <location>
        <begin position="407"/>
        <end position="408"/>
    </location>
    <ligand>
        <name>substrate</name>
    </ligand>
</feature>
<evidence type="ECO:0000256" key="5">
    <source>
        <dbReference type="ARBA" id="ARBA00023001"/>
    </source>
</evidence>
<keyword evidence="8" id="KW-0624">Polysaccharide degradation</keyword>
<dbReference type="SUPFAM" id="SSF51445">
    <property type="entry name" value="(Trans)glycosidases"/>
    <property type="match status" value="1"/>
</dbReference>
<dbReference type="RefSeq" id="WP_100258556.1">
    <property type="nucleotide sequence ID" value="NZ_CP011797.1"/>
</dbReference>
<accession>A0A2K8KUE3</accession>
<dbReference type="PROSITE" id="PS00653">
    <property type="entry name" value="GLYCOSYL_HYDROL_F1_2"/>
    <property type="match status" value="1"/>
</dbReference>
<dbReference type="EMBL" id="CP011797">
    <property type="protein sequence ID" value="ATX78360.1"/>
    <property type="molecule type" value="Genomic_DNA"/>
</dbReference>
<protein>
    <recommendedName>
        <fullName evidence="3 12">Beta-glucosidase</fullName>
        <ecNumber evidence="3 12">3.2.1.21</ecNumber>
    </recommendedName>
</protein>
<evidence type="ECO:0000256" key="7">
    <source>
        <dbReference type="ARBA" id="ARBA00023295"/>
    </source>
</evidence>
<evidence type="ECO:0000256" key="11">
    <source>
        <dbReference type="PROSITE-ProRule" id="PRU10055"/>
    </source>
</evidence>
<dbReference type="EC" id="3.2.1.21" evidence="3 12"/>
<dbReference type="InterPro" id="IPR033132">
    <property type="entry name" value="GH_1_N_CS"/>
</dbReference>
<evidence type="ECO:0000256" key="9">
    <source>
        <dbReference type="PIRSR" id="PIRSR617736-1"/>
    </source>
</evidence>
<dbReference type="InterPro" id="IPR001360">
    <property type="entry name" value="Glyco_hydro_1"/>
</dbReference>
<dbReference type="GO" id="GO:0008422">
    <property type="term" value="F:beta-glucosidase activity"/>
    <property type="evidence" value="ECO:0007669"/>
    <property type="project" value="UniProtKB-EC"/>
</dbReference>
<evidence type="ECO:0000313" key="14">
    <source>
        <dbReference type="Proteomes" id="UP000229757"/>
    </source>
</evidence>
<dbReference type="AlphaFoldDB" id="A0A2K8KUE3"/>
<dbReference type="NCBIfam" id="TIGR03356">
    <property type="entry name" value="BGL"/>
    <property type="match status" value="1"/>
</dbReference>
<evidence type="ECO:0000256" key="3">
    <source>
        <dbReference type="ARBA" id="ARBA00012744"/>
    </source>
</evidence>
<evidence type="ECO:0000256" key="10">
    <source>
        <dbReference type="PIRSR" id="PIRSR617736-2"/>
    </source>
</evidence>
<evidence type="ECO:0000313" key="13">
    <source>
        <dbReference type="EMBL" id="ATX78360.1"/>
    </source>
</evidence>
<feature type="binding site" evidence="10">
    <location>
        <position position="170"/>
    </location>
    <ligand>
        <name>substrate</name>
    </ligand>
</feature>
<evidence type="ECO:0000256" key="12">
    <source>
        <dbReference type="RuleBase" id="RU361175"/>
    </source>
</evidence>
<feature type="binding site" evidence="10">
    <location>
        <position position="299"/>
    </location>
    <ligand>
        <name>substrate</name>
    </ligand>
</feature>
<dbReference type="PROSITE" id="PS00572">
    <property type="entry name" value="GLYCOSYL_HYDROL_F1_1"/>
    <property type="match status" value="1"/>
</dbReference>
<dbReference type="FunFam" id="3.20.20.80:FF:000004">
    <property type="entry name" value="Beta-glucosidase 6-phospho-beta-glucosidase"/>
    <property type="match status" value="1"/>
</dbReference>
<feature type="active site" description="Proton donor" evidence="9">
    <location>
        <position position="171"/>
    </location>
</feature>
<evidence type="ECO:0000256" key="1">
    <source>
        <dbReference type="ARBA" id="ARBA00000448"/>
    </source>
</evidence>
<proteinExistence type="inferred from homology"/>